<dbReference type="PANTHER" id="PTHR44846">
    <property type="entry name" value="MANNOSYL-D-GLYCERATE TRANSPORT/METABOLISM SYSTEM REPRESSOR MNGR-RELATED"/>
    <property type="match status" value="1"/>
</dbReference>
<dbReference type="EMBL" id="RAQQ01000079">
    <property type="protein sequence ID" value="RKF18327.1"/>
    <property type="molecule type" value="Genomic_DNA"/>
</dbReference>
<dbReference type="OrthoDB" id="7989071at2"/>
<evidence type="ECO:0000256" key="1">
    <source>
        <dbReference type="ARBA" id="ARBA00023015"/>
    </source>
</evidence>
<dbReference type="InterPro" id="IPR036390">
    <property type="entry name" value="WH_DNA-bd_sf"/>
</dbReference>
<name>A0A420ECB3_9ACTN</name>
<dbReference type="GO" id="GO:0003700">
    <property type="term" value="F:DNA-binding transcription factor activity"/>
    <property type="evidence" value="ECO:0007669"/>
    <property type="project" value="InterPro"/>
</dbReference>
<dbReference type="PANTHER" id="PTHR44846:SF1">
    <property type="entry name" value="MANNOSYL-D-GLYCERATE TRANSPORT_METABOLISM SYSTEM REPRESSOR MNGR-RELATED"/>
    <property type="match status" value="1"/>
</dbReference>
<dbReference type="InterPro" id="IPR000524">
    <property type="entry name" value="Tscrpt_reg_HTH_GntR"/>
</dbReference>
<organism evidence="5 6">
    <name type="scientific">Micromonospora globbae</name>
    <dbReference type="NCBI Taxonomy" id="1894969"/>
    <lineage>
        <taxon>Bacteria</taxon>
        <taxon>Bacillati</taxon>
        <taxon>Actinomycetota</taxon>
        <taxon>Actinomycetes</taxon>
        <taxon>Micromonosporales</taxon>
        <taxon>Micromonosporaceae</taxon>
        <taxon>Micromonospora</taxon>
    </lineage>
</organism>
<keyword evidence="3" id="KW-0804">Transcription</keyword>
<dbReference type="Pfam" id="PF00392">
    <property type="entry name" value="GntR"/>
    <property type="match status" value="1"/>
</dbReference>
<accession>A0A420ECB3</accession>
<protein>
    <submittedName>
        <fullName evidence="5">GntR family transcriptional regulator</fullName>
    </submittedName>
</protein>
<dbReference type="CDD" id="cd07377">
    <property type="entry name" value="WHTH_GntR"/>
    <property type="match status" value="1"/>
</dbReference>
<evidence type="ECO:0000313" key="6">
    <source>
        <dbReference type="Proteomes" id="UP000285744"/>
    </source>
</evidence>
<sequence length="75" mass="8182">MTGYVPTYRVILNDLRKSIASGQLKPGDKLPTLSELADKYDCALGTARRALEILLETGEIIGKQGKGTYVAEKKL</sequence>
<dbReference type="SUPFAM" id="SSF46785">
    <property type="entry name" value="Winged helix' DNA-binding domain"/>
    <property type="match status" value="1"/>
</dbReference>
<dbReference type="SMART" id="SM00345">
    <property type="entry name" value="HTH_GNTR"/>
    <property type="match status" value="1"/>
</dbReference>
<dbReference type="RefSeq" id="WP_120332328.1">
    <property type="nucleotide sequence ID" value="NZ_RAQQ01000079.1"/>
</dbReference>
<dbReference type="AlphaFoldDB" id="A0A420ECB3"/>
<keyword evidence="2" id="KW-0238">DNA-binding</keyword>
<feature type="domain" description="HTH gntR-type" evidence="4">
    <location>
        <begin position="5"/>
        <end position="73"/>
    </location>
</feature>
<dbReference type="GO" id="GO:0045892">
    <property type="term" value="P:negative regulation of DNA-templated transcription"/>
    <property type="evidence" value="ECO:0007669"/>
    <property type="project" value="TreeGrafter"/>
</dbReference>
<proteinExistence type="predicted"/>
<comment type="caution">
    <text evidence="5">The sequence shown here is derived from an EMBL/GenBank/DDBJ whole genome shotgun (WGS) entry which is preliminary data.</text>
</comment>
<evidence type="ECO:0000256" key="3">
    <source>
        <dbReference type="ARBA" id="ARBA00023163"/>
    </source>
</evidence>
<evidence type="ECO:0000259" key="4">
    <source>
        <dbReference type="PROSITE" id="PS50949"/>
    </source>
</evidence>
<gene>
    <name evidence="5" type="ORF">D7I43_32315</name>
</gene>
<keyword evidence="1" id="KW-0805">Transcription regulation</keyword>
<dbReference type="InterPro" id="IPR050679">
    <property type="entry name" value="Bact_HTH_transcr_reg"/>
</dbReference>
<dbReference type="Proteomes" id="UP000285744">
    <property type="component" value="Unassembled WGS sequence"/>
</dbReference>
<dbReference type="PROSITE" id="PS50949">
    <property type="entry name" value="HTH_GNTR"/>
    <property type="match status" value="1"/>
</dbReference>
<dbReference type="Gene3D" id="1.10.10.10">
    <property type="entry name" value="Winged helix-like DNA-binding domain superfamily/Winged helix DNA-binding domain"/>
    <property type="match status" value="1"/>
</dbReference>
<evidence type="ECO:0000256" key="2">
    <source>
        <dbReference type="ARBA" id="ARBA00023125"/>
    </source>
</evidence>
<reference evidence="5 6" key="1">
    <citation type="journal article" date="2018" name="Int. J. Syst. Evol. Microbiol.">
        <title>Micromonospora globbae sp. nov., an endophytic actinomycete isolated from roots of Globba winitii C. H. Wright.</title>
        <authorList>
            <person name="Kuncharoen N."/>
            <person name="Pittayakhajonwut P."/>
            <person name="Tanasupawat S."/>
        </authorList>
    </citation>
    <scope>NUCLEOTIDE SEQUENCE [LARGE SCALE GENOMIC DNA]</scope>
    <source>
        <strain evidence="5 6">WPS1-2</strain>
    </source>
</reference>
<dbReference type="InterPro" id="IPR036388">
    <property type="entry name" value="WH-like_DNA-bd_sf"/>
</dbReference>
<dbReference type="GO" id="GO:0003677">
    <property type="term" value="F:DNA binding"/>
    <property type="evidence" value="ECO:0007669"/>
    <property type="project" value="UniProtKB-KW"/>
</dbReference>
<evidence type="ECO:0000313" key="5">
    <source>
        <dbReference type="EMBL" id="RKF18327.1"/>
    </source>
</evidence>